<dbReference type="InterPro" id="IPR027417">
    <property type="entry name" value="P-loop_NTPase"/>
</dbReference>
<dbReference type="EMBL" id="CP042203">
    <property type="protein sequence ID" value="QDS77883.1"/>
    <property type="molecule type" value="Genomic_DNA"/>
</dbReference>
<dbReference type="InterPro" id="IPR023214">
    <property type="entry name" value="HAD_sf"/>
</dbReference>
<dbReference type="GO" id="GO:0016791">
    <property type="term" value="F:phosphatase activity"/>
    <property type="evidence" value="ECO:0007669"/>
    <property type="project" value="TreeGrafter"/>
</dbReference>
<sequence>MAGRSEHPGNALTRDTEVIEDSKEFGDVEEPTVVRMIVSSPRSGSTLLMRIFAESSDCAVTSRLILMRNYGSDPLFSPDYTILCSPKSLPVFQAATAEKKKFLITKEELGNDRLKGECSYKVLPNLKAYRQVKPVILIRDPIHTFESWKNVGWCDVDSLVECYQNMYQMLLTSPHGSAQYLLYERLIHMPHAVIERVCNFWGVPYSEDLLQFTKPFGSFSFASERERTIYTEEKPLGLFANVEAHSSIVPNLPSHGLLTHEEVVTIESRVGREYMRLWNTSSEIEPIRKALKQATWFAFDLDDTLHGYRKASAHAMQAVLAQVSETQQIPLKDLETEYVKFQVNESIRTVSQGNTCGRFCHKTISAVLDTSRATRKEADPEFMEQLCHTFEKTYIEALELKPDIVVAFDHLQQMGKKIVVISESPPKGTSAESEEIDVANMESMTLRDRTLFLERNIDGLTKLLESKADVVFPKESSTRDIAADNHGEETGRLFPNLLRRLDIAAEDMVYIGDDHAQGLAPAMECGIFSINLAEHEGFNVFSTPVKINTVGKLIHMLEIW</sequence>
<name>A0A517LQM6_9PEZI</name>
<keyword evidence="1" id="KW-0479">Metal-binding</keyword>
<keyword evidence="3" id="KW-0460">Magnesium</keyword>
<dbReference type="GO" id="GO:0046872">
    <property type="term" value="F:metal ion binding"/>
    <property type="evidence" value="ECO:0007669"/>
    <property type="project" value="UniProtKB-KW"/>
</dbReference>
<dbReference type="PANTHER" id="PTHR46470">
    <property type="entry name" value="N-ACYLNEURAMINATE-9-PHOSPHATASE"/>
    <property type="match status" value="1"/>
</dbReference>
<dbReference type="Proteomes" id="UP000316270">
    <property type="component" value="Chromosome 19"/>
</dbReference>
<dbReference type="AlphaFoldDB" id="A0A517LQM6"/>
<reference evidence="4 5" key="1">
    <citation type="submission" date="2019-07" db="EMBL/GenBank/DDBJ databases">
        <title>Finished genome of Venturia effusa.</title>
        <authorList>
            <person name="Young C.A."/>
            <person name="Cox M.P."/>
            <person name="Ganley A.R.D."/>
            <person name="David W.J."/>
        </authorList>
    </citation>
    <scope>NUCLEOTIDE SEQUENCE [LARGE SCALE GENOMIC DNA]</scope>
    <source>
        <strain evidence="5">albino</strain>
    </source>
</reference>
<evidence type="ECO:0000256" key="3">
    <source>
        <dbReference type="ARBA" id="ARBA00022842"/>
    </source>
</evidence>
<keyword evidence="2" id="KW-0378">Hydrolase</keyword>
<dbReference type="STRING" id="50376.A0A517LQM6"/>
<keyword evidence="5" id="KW-1185">Reference proteome</keyword>
<evidence type="ECO:0000313" key="5">
    <source>
        <dbReference type="Proteomes" id="UP000316270"/>
    </source>
</evidence>
<evidence type="ECO:0000256" key="1">
    <source>
        <dbReference type="ARBA" id="ARBA00022723"/>
    </source>
</evidence>
<dbReference type="PANTHER" id="PTHR46470:SF2">
    <property type="entry name" value="GLYCERALDEHYDE 3-PHOSPHATE PHOSPHATASE"/>
    <property type="match status" value="1"/>
</dbReference>
<evidence type="ECO:0000313" key="4">
    <source>
        <dbReference type="EMBL" id="QDS77883.1"/>
    </source>
</evidence>
<organism evidence="4 5">
    <name type="scientific">Venturia effusa</name>
    <dbReference type="NCBI Taxonomy" id="50376"/>
    <lineage>
        <taxon>Eukaryota</taxon>
        <taxon>Fungi</taxon>
        <taxon>Dikarya</taxon>
        <taxon>Ascomycota</taxon>
        <taxon>Pezizomycotina</taxon>
        <taxon>Dothideomycetes</taxon>
        <taxon>Pleosporomycetidae</taxon>
        <taxon>Venturiales</taxon>
        <taxon>Venturiaceae</taxon>
        <taxon>Venturia</taxon>
    </lineage>
</organism>
<dbReference type="Gene3D" id="3.40.50.1000">
    <property type="entry name" value="HAD superfamily/HAD-like"/>
    <property type="match status" value="1"/>
</dbReference>
<dbReference type="SUPFAM" id="SSF56784">
    <property type="entry name" value="HAD-like"/>
    <property type="match status" value="1"/>
</dbReference>
<evidence type="ECO:0000256" key="2">
    <source>
        <dbReference type="ARBA" id="ARBA00022801"/>
    </source>
</evidence>
<dbReference type="SUPFAM" id="SSF52540">
    <property type="entry name" value="P-loop containing nucleoside triphosphate hydrolases"/>
    <property type="match status" value="1"/>
</dbReference>
<proteinExistence type="predicted"/>
<dbReference type="Gene3D" id="3.40.50.300">
    <property type="entry name" value="P-loop containing nucleotide triphosphate hydrolases"/>
    <property type="match status" value="1"/>
</dbReference>
<dbReference type="InterPro" id="IPR036412">
    <property type="entry name" value="HAD-like_sf"/>
</dbReference>
<dbReference type="Pfam" id="PF00702">
    <property type="entry name" value="Hydrolase"/>
    <property type="match status" value="1"/>
</dbReference>
<dbReference type="OrthoDB" id="1694274at2759"/>
<protein>
    <submittedName>
        <fullName evidence="4">Uncharacterized protein</fullName>
    </submittedName>
</protein>
<dbReference type="InterPro" id="IPR051400">
    <property type="entry name" value="HAD-like_hydrolase"/>
</dbReference>
<gene>
    <name evidence="4" type="ORF">FKW77_000431</name>
</gene>
<accession>A0A517LQM6</accession>